<proteinExistence type="predicted"/>
<evidence type="ECO:0000313" key="4">
    <source>
        <dbReference type="EMBL" id="MCC2231630.1"/>
    </source>
</evidence>
<organism evidence="4 5">
    <name type="scientific">Hominifimenecus microfluidus</name>
    <dbReference type="NCBI Taxonomy" id="2885348"/>
    <lineage>
        <taxon>Bacteria</taxon>
        <taxon>Bacillati</taxon>
        <taxon>Bacillota</taxon>
        <taxon>Clostridia</taxon>
        <taxon>Lachnospirales</taxon>
        <taxon>Lachnospiraceae</taxon>
        <taxon>Hominifimenecus</taxon>
    </lineage>
</organism>
<dbReference type="EMBL" id="JAJEQR010000034">
    <property type="protein sequence ID" value="MCC2231630.1"/>
    <property type="molecule type" value="Genomic_DNA"/>
</dbReference>
<dbReference type="Gene3D" id="1.10.3130.20">
    <property type="entry name" value="Phycobilisome linker domain"/>
    <property type="match status" value="2"/>
</dbReference>
<dbReference type="InterPro" id="IPR025282">
    <property type="entry name" value="DUF4214"/>
</dbReference>
<evidence type="ECO:0000256" key="2">
    <source>
        <dbReference type="SAM" id="SignalP"/>
    </source>
</evidence>
<dbReference type="InterPro" id="IPR050695">
    <property type="entry name" value="N-acetylmuramoyl_amidase_3"/>
</dbReference>
<keyword evidence="1" id="KW-0378">Hydrolase</keyword>
<dbReference type="GO" id="GO:0008745">
    <property type="term" value="F:N-acetylmuramoyl-L-alanine amidase activity"/>
    <property type="evidence" value="ECO:0007669"/>
    <property type="project" value="InterPro"/>
</dbReference>
<comment type="caution">
    <text evidence="4">The sequence shown here is derived from an EMBL/GenBank/DDBJ whole genome shotgun (WGS) entry which is preliminary data.</text>
</comment>
<feature type="domain" description="MurNAc-LAA" evidence="3">
    <location>
        <begin position="366"/>
        <end position="485"/>
    </location>
</feature>
<dbReference type="SUPFAM" id="SSF53187">
    <property type="entry name" value="Zn-dependent exopeptidases"/>
    <property type="match status" value="1"/>
</dbReference>
<dbReference type="Gene3D" id="3.40.630.40">
    <property type="entry name" value="Zn-dependent exopeptidases"/>
    <property type="match status" value="1"/>
</dbReference>
<dbReference type="SMART" id="SM00646">
    <property type="entry name" value="Ami_3"/>
    <property type="match status" value="1"/>
</dbReference>
<dbReference type="RefSeq" id="WP_308454150.1">
    <property type="nucleotide sequence ID" value="NZ_JAJEQR010000034.1"/>
</dbReference>
<feature type="chain" id="PRO_5041907375" evidence="2">
    <location>
        <begin position="25"/>
        <end position="490"/>
    </location>
</feature>
<dbReference type="Proteomes" id="UP001198182">
    <property type="component" value="Unassembled WGS sequence"/>
</dbReference>
<evidence type="ECO:0000256" key="1">
    <source>
        <dbReference type="ARBA" id="ARBA00022801"/>
    </source>
</evidence>
<keyword evidence="5" id="KW-1185">Reference proteome</keyword>
<dbReference type="CDD" id="cd02696">
    <property type="entry name" value="MurNAc-LAA"/>
    <property type="match status" value="1"/>
</dbReference>
<dbReference type="Pfam" id="PF13946">
    <property type="entry name" value="DUF4214"/>
    <property type="match status" value="2"/>
</dbReference>
<dbReference type="GO" id="GO:0009253">
    <property type="term" value="P:peptidoglycan catabolic process"/>
    <property type="evidence" value="ECO:0007669"/>
    <property type="project" value="InterPro"/>
</dbReference>
<accession>A0AAE3EBV9</accession>
<dbReference type="Pfam" id="PF01520">
    <property type="entry name" value="Amidase_3"/>
    <property type="match status" value="1"/>
</dbReference>
<dbReference type="PANTHER" id="PTHR30404:SF0">
    <property type="entry name" value="N-ACETYLMURAMOYL-L-ALANINE AMIDASE AMIC"/>
    <property type="match status" value="1"/>
</dbReference>
<evidence type="ECO:0000259" key="3">
    <source>
        <dbReference type="SMART" id="SM00646"/>
    </source>
</evidence>
<dbReference type="InterPro" id="IPR002508">
    <property type="entry name" value="MurNAc-LAA_cat"/>
</dbReference>
<name>A0AAE3EBV9_9FIRM</name>
<dbReference type="GO" id="GO:0030288">
    <property type="term" value="C:outer membrane-bounded periplasmic space"/>
    <property type="evidence" value="ECO:0007669"/>
    <property type="project" value="TreeGrafter"/>
</dbReference>
<dbReference type="PANTHER" id="PTHR30404">
    <property type="entry name" value="N-ACETYLMURAMOYL-L-ALANINE AMIDASE"/>
    <property type="match status" value="1"/>
</dbReference>
<evidence type="ECO:0000313" key="5">
    <source>
        <dbReference type="Proteomes" id="UP001198182"/>
    </source>
</evidence>
<protein>
    <submittedName>
        <fullName evidence="4">DUF4214 domain-containing protein</fullName>
    </submittedName>
</protein>
<reference evidence="4" key="1">
    <citation type="submission" date="2021-10" db="EMBL/GenBank/DDBJ databases">
        <title>Anaerobic single-cell dispensing facilitates the cultivation of human gut bacteria.</title>
        <authorList>
            <person name="Afrizal A."/>
        </authorList>
    </citation>
    <scope>NUCLEOTIDE SEQUENCE</scope>
    <source>
        <strain evidence="4">CLA-AA-H215</strain>
    </source>
</reference>
<dbReference type="InterPro" id="IPR038255">
    <property type="entry name" value="PBS_linker_sf"/>
</dbReference>
<feature type="signal peptide" evidence="2">
    <location>
        <begin position="1"/>
        <end position="24"/>
    </location>
</feature>
<gene>
    <name evidence="4" type="ORF">LKD81_11590</name>
</gene>
<dbReference type="AlphaFoldDB" id="A0AAE3EBV9"/>
<sequence length="490" mass="54106">MRKKLMTWLLAFAMIFTVAAPAQAARGGVEDFVRRLYQVVLQREPDAAGLADWCDALTSGRAQGAETAAGFYDSIEFKKRDISDSDYVEMLYTSIMGRSSDAAGKADWLKLLQEKGVTRNYVLSGFLMSPEFGKLCDEYGIERGSYTSAAVRDQNPDVTAFVKRLYSVCLNRQPDRDGWDFWTGRLLRHELSGAEAARGFFYSQEFLTKGLSNEEFVRIAYRTLLDRDADAQGFEHWTGKLNDGNSWEFVIEGFIGSQEFSKLCDRYGITPGEAKKVNDVTEAKTIVIDAGHQAKQMKDKEAVGPGSSQMKAKVSSGTSGVVTGNDEYQINLDVALLLRDELTARGYNVIMTRETNDVRLSNQDRARIANEAGADAMIRIHCNSVDASYVRGALCIIQSKSNPYCGSLSGTCSELSNTILKSYCAATGLKNMGIQYDDNLTGTNWCQVPNTVLEMGFMSNAAEDRLMGTDTFKQNAARGIADGLDAYFGR</sequence>
<keyword evidence="2" id="KW-0732">Signal</keyword>